<dbReference type="GO" id="GO:0005524">
    <property type="term" value="F:ATP binding"/>
    <property type="evidence" value="ECO:0007669"/>
    <property type="project" value="UniProtKB-KW"/>
</dbReference>
<keyword evidence="5" id="KW-0479">Metal-binding</keyword>
<proteinExistence type="inferred from homology"/>
<dbReference type="GO" id="GO:0005737">
    <property type="term" value="C:cytoplasm"/>
    <property type="evidence" value="ECO:0007669"/>
    <property type="project" value="TreeGrafter"/>
</dbReference>
<evidence type="ECO:0000259" key="11">
    <source>
        <dbReference type="Pfam" id="PF08245"/>
    </source>
</evidence>
<dbReference type="InterPro" id="IPR004101">
    <property type="entry name" value="Mur_ligase_C"/>
</dbReference>
<dbReference type="Gene3D" id="3.40.1190.10">
    <property type="entry name" value="Mur-like, catalytic domain"/>
    <property type="match status" value="1"/>
</dbReference>
<name>A0A6J6B1N5_9ZZZZ</name>
<dbReference type="FunFam" id="3.40.1190.10:FF:000011">
    <property type="entry name" value="Folylpolyglutamate synthase/dihydrofolate synthase"/>
    <property type="match status" value="1"/>
</dbReference>
<dbReference type="InterPro" id="IPR036615">
    <property type="entry name" value="Mur_ligase_C_dom_sf"/>
</dbReference>
<reference evidence="12" key="1">
    <citation type="submission" date="2020-05" db="EMBL/GenBank/DDBJ databases">
        <authorList>
            <person name="Chiriac C."/>
            <person name="Salcher M."/>
            <person name="Ghai R."/>
            <person name="Kavagutti S V."/>
        </authorList>
    </citation>
    <scope>NUCLEOTIDE SEQUENCE</scope>
</reference>
<keyword evidence="7" id="KW-0067">ATP-binding</keyword>
<dbReference type="EMBL" id="CAEZSG010000023">
    <property type="protein sequence ID" value="CAB4532932.1"/>
    <property type="molecule type" value="Genomic_DNA"/>
</dbReference>
<keyword evidence="4" id="KW-0436">Ligase</keyword>
<evidence type="ECO:0000256" key="1">
    <source>
        <dbReference type="ARBA" id="ARBA00001946"/>
    </source>
</evidence>
<dbReference type="Pfam" id="PF02875">
    <property type="entry name" value="Mur_ligase_C"/>
    <property type="match status" value="1"/>
</dbReference>
<evidence type="ECO:0000256" key="9">
    <source>
        <dbReference type="ARBA" id="ARBA00047493"/>
    </source>
</evidence>
<comment type="similarity">
    <text evidence="2">Belongs to the folylpolyglutamate synthase family.</text>
</comment>
<keyword evidence="6" id="KW-0547">Nucleotide-binding</keyword>
<dbReference type="NCBIfam" id="TIGR01499">
    <property type="entry name" value="folC"/>
    <property type="match status" value="1"/>
</dbReference>
<sequence>MTDFRAEVGAIFESLVARIGERAPQPRLHATLKAVEYLGNPQQSYAIVHVTGTNGKTSTSRMIEALCRAHGLRTGLMTSPHLRFVTERIMIDGEPISDEKFVENWRDVEPYINMVDEDLVANGEVPLTYFETLTVLTLAAFADAPVDVAILEVGMGGAWDSTNVADADVAVFTPIGIDHAEFLGNTISEIARTKAGIIKPSSIVVSSAQEPDAMAEIVAAAQMMEGELFVEGDGFELMSSVSAVGGQVMQIRGRAAAYRDVPVTLHGRHQALNATLAIAAVESLFGNGSRPIPDDILSIALGNVTSPGRLQYLAANPPIIVDAAHNPHGATALATAIRDVLPFDNMWCVIGVLDDKDARGIIEALDPVVAGFICTQSNSDRAMQANDLSDIVAALVGSDRVSAEPTLSSAIETAKSMCGPSDAIMVTGSITLVGDTITLARTENWT</sequence>
<evidence type="ECO:0000256" key="4">
    <source>
        <dbReference type="ARBA" id="ARBA00022598"/>
    </source>
</evidence>
<evidence type="ECO:0000256" key="7">
    <source>
        <dbReference type="ARBA" id="ARBA00022840"/>
    </source>
</evidence>
<dbReference type="InterPro" id="IPR036565">
    <property type="entry name" value="Mur-like_cat_sf"/>
</dbReference>
<dbReference type="SUPFAM" id="SSF53244">
    <property type="entry name" value="MurD-like peptide ligases, peptide-binding domain"/>
    <property type="match status" value="1"/>
</dbReference>
<evidence type="ECO:0000256" key="5">
    <source>
        <dbReference type="ARBA" id="ARBA00022723"/>
    </source>
</evidence>
<dbReference type="PANTHER" id="PTHR11136">
    <property type="entry name" value="FOLYLPOLYGLUTAMATE SYNTHASE-RELATED"/>
    <property type="match status" value="1"/>
</dbReference>
<dbReference type="SUPFAM" id="SSF53623">
    <property type="entry name" value="MurD-like peptide ligases, catalytic domain"/>
    <property type="match status" value="1"/>
</dbReference>
<accession>A0A6J6B1N5</accession>
<feature type="domain" description="Mur ligase C-terminal" evidence="10">
    <location>
        <begin position="308"/>
        <end position="429"/>
    </location>
</feature>
<keyword evidence="8" id="KW-0460">Magnesium</keyword>
<evidence type="ECO:0000256" key="2">
    <source>
        <dbReference type="ARBA" id="ARBA00008276"/>
    </source>
</evidence>
<gene>
    <name evidence="12" type="ORF">UFOPK1413_00260</name>
</gene>
<dbReference type="GO" id="GO:0004326">
    <property type="term" value="F:tetrahydrofolylpolyglutamate synthase activity"/>
    <property type="evidence" value="ECO:0007669"/>
    <property type="project" value="UniProtKB-EC"/>
</dbReference>
<dbReference type="EC" id="6.3.2.17" evidence="3"/>
<evidence type="ECO:0000259" key="10">
    <source>
        <dbReference type="Pfam" id="PF02875"/>
    </source>
</evidence>
<dbReference type="GO" id="GO:0046872">
    <property type="term" value="F:metal ion binding"/>
    <property type="evidence" value="ECO:0007669"/>
    <property type="project" value="UniProtKB-KW"/>
</dbReference>
<protein>
    <recommendedName>
        <fullName evidence="3">tetrahydrofolate synthase</fullName>
        <ecNumber evidence="3">6.3.2.17</ecNumber>
    </recommendedName>
</protein>
<dbReference type="Pfam" id="PF08245">
    <property type="entry name" value="Mur_ligase_M"/>
    <property type="match status" value="1"/>
</dbReference>
<dbReference type="Gene3D" id="3.90.190.20">
    <property type="entry name" value="Mur ligase, C-terminal domain"/>
    <property type="match status" value="1"/>
</dbReference>
<dbReference type="PIRSF" id="PIRSF001563">
    <property type="entry name" value="Folylpolyglu_synth"/>
    <property type="match status" value="1"/>
</dbReference>
<evidence type="ECO:0000256" key="6">
    <source>
        <dbReference type="ARBA" id="ARBA00022741"/>
    </source>
</evidence>
<dbReference type="GO" id="GO:0008841">
    <property type="term" value="F:dihydrofolate synthase activity"/>
    <property type="evidence" value="ECO:0007669"/>
    <property type="project" value="TreeGrafter"/>
</dbReference>
<evidence type="ECO:0000256" key="8">
    <source>
        <dbReference type="ARBA" id="ARBA00022842"/>
    </source>
</evidence>
<evidence type="ECO:0000313" key="12">
    <source>
        <dbReference type="EMBL" id="CAB4532932.1"/>
    </source>
</evidence>
<organism evidence="12">
    <name type="scientific">freshwater metagenome</name>
    <dbReference type="NCBI Taxonomy" id="449393"/>
    <lineage>
        <taxon>unclassified sequences</taxon>
        <taxon>metagenomes</taxon>
        <taxon>ecological metagenomes</taxon>
    </lineage>
</organism>
<comment type="catalytic activity">
    <reaction evidence="9">
        <text>(6S)-5,6,7,8-tetrahydrofolyl-(gamma-L-Glu)(n) + L-glutamate + ATP = (6S)-5,6,7,8-tetrahydrofolyl-(gamma-L-Glu)(n+1) + ADP + phosphate + H(+)</text>
        <dbReference type="Rhea" id="RHEA:10580"/>
        <dbReference type="Rhea" id="RHEA-COMP:14738"/>
        <dbReference type="Rhea" id="RHEA-COMP:14740"/>
        <dbReference type="ChEBI" id="CHEBI:15378"/>
        <dbReference type="ChEBI" id="CHEBI:29985"/>
        <dbReference type="ChEBI" id="CHEBI:30616"/>
        <dbReference type="ChEBI" id="CHEBI:43474"/>
        <dbReference type="ChEBI" id="CHEBI:141005"/>
        <dbReference type="ChEBI" id="CHEBI:456216"/>
        <dbReference type="EC" id="6.3.2.17"/>
    </reaction>
</comment>
<feature type="domain" description="Mur ligase central" evidence="11">
    <location>
        <begin position="50"/>
        <end position="281"/>
    </location>
</feature>
<dbReference type="AlphaFoldDB" id="A0A6J6B1N5"/>
<dbReference type="InterPro" id="IPR013221">
    <property type="entry name" value="Mur_ligase_cen"/>
</dbReference>
<comment type="cofactor">
    <cofactor evidence="1">
        <name>Mg(2+)</name>
        <dbReference type="ChEBI" id="CHEBI:18420"/>
    </cofactor>
</comment>
<evidence type="ECO:0000256" key="3">
    <source>
        <dbReference type="ARBA" id="ARBA00013025"/>
    </source>
</evidence>
<dbReference type="InterPro" id="IPR001645">
    <property type="entry name" value="Folylpolyglutamate_synth"/>
</dbReference>
<dbReference type="PANTHER" id="PTHR11136:SF0">
    <property type="entry name" value="DIHYDROFOLATE SYNTHETASE-RELATED"/>
    <property type="match status" value="1"/>
</dbReference>